<dbReference type="GO" id="GO:0004674">
    <property type="term" value="F:protein serine/threonine kinase activity"/>
    <property type="evidence" value="ECO:0007669"/>
    <property type="project" value="TreeGrafter"/>
</dbReference>
<feature type="region of interest" description="Disordered" evidence="2">
    <location>
        <begin position="299"/>
        <end position="330"/>
    </location>
</feature>
<dbReference type="InterPro" id="IPR011009">
    <property type="entry name" value="Kinase-like_dom_sf"/>
</dbReference>
<feature type="region of interest" description="Disordered" evidence="2">
    <location>
        <begin position="610"/>
        <end position="632"/>
    </location>
</feature>
<evidence type="ECO:0000313" key="4">
    <source>
        <dbReference type="EMBL" id="CEM53813.1"/>
    </source>
</evidence>
<evidence type="ECO:0000256" key="1">
    <source>
        <dbReference type="SAM" id="Coils"/>
    </source>
</evidence>
<gene>
    <name evidence="4" type="ORF">Cvel_12278</name>
</gene>
<dbReference type="Gene3D" id="1.10.510.10">
    <property type="entry name" value="Transferase(Phosphotransferase) domain 1"/>
    <property type="match status" value="1"/>
</dbReference>
<sequence>MYLEWVPHTLRQLLDIIPPPSSSSSIVSAPASRGATVPTGRGQTGGPSSSSFSAPPPPPAAESDGDNMVPLSALSEQDRKDISVQLLSAQLHLHRESIIHRSLKPENVLLARDAQSGKVISKLIDFGLARNLVGNEGNDSPNGEEDSGSGNGGRGKGEEERDEGERGEVRRGGGALPLNLERLRISEMEGSLQKQRWHSSPSTWKRRPQRSALAALFDSWYSQQVDVPEGGAEAEEPFVLGRLVKDLPDEGCETEFQILSKRDVDLSVESRKFDKVSCLHPLMDLGKGGALFNVQLHRSPTKAPNGLNTTDDDSAPADPRLTPQRFPSSYEPRSLDDAACICKVFRAFLPEGFEPPLSISCVPITDRWRFVDTRYAVTKGWSASQKFKSTVRDHKKQMRATTLAAQASKNPFASALDAEAQRKAEAEALNEKYKFLTLKKDAKEQQRLFLIRSPELQRRFHDLAVKVANFVQMRTHTAVQRLHLEVLLAADGSMKLSFCHLCELSKLPAPRGRTQVTSPYVKESLSACPHPDLREAMRPEKNKRIFQPSNWFLWRSKRADPMERHRDAPAPTTAGDLELQGGEKEPLCVGKYCGVKAEVETLSERDMLHSSPGNFASCQNATSDGRPPKRKIKVRWDRNKEATKCRGFHHKPFIAVRTGRLVGLPARFCLECAHHKDAMGRLAQQTADQQKQQTDGGGDKGGAESESEGEGGDKRKKKKTQVDLSSRVGVVEVKGLYDALFDCKRRGDKGISRTNAIEPLLRRVRLCARCWALVERVRLARAKVLELQLYREGIDINKATATCLAASSTKLQPPPEGYTPANRPVFGLDATTAGGLTGAILRAKLGMRDDNGLLMISESDWSAADVTKRRESLIATQQTNLAPQPTKTVDVATAIRDGIPIQKSGRVIDKANFDLENLLAEAHQVKRLREEAELMQYPVISEEFRRDPPNQTTDEEIKGVKWGRRESDICSVDEEPTVLPMNVKSKKDEGFLRYSRVHDSCKIPSELLRGNLTEEEEKMQQRKRRETLILKVCTATQNDHQTSPVLLKWKRIRRRLLKLQTLIRRWRVSGMSHKTKRDVERERTFDEQNVRPDTSCWKLSALPEIKLASTSTRNPVRLALDAEDNKAEEKKKKAPAVVLPERLKELAAPTNCRVMGRANKASKMKRDAIRLLDLHAPARAGAASFEPALPGKESPSLRKPKINPVNSSSQGNQTVIAFPSGLTEIAVQEDEAPLGGHPVNTSSGGSGKSLDSQVHTFWWERGGEDAPLAGNPLDYLRPFTADNLKDRWRVVRQRVDKITRSLQPALFPDDSVPLDTMGTPQFRSSFAMSAAEADRVAVLWKKRVKLSRLADGERRTREKENERDMIANVMRKVKKSFETAELVHDGGIYKDAIENILEEAGIPHDVLWAMTDSLREIKRDPVPIEEGMALLAVGVSAWQALVFGSQCEGRERRRQEALNKIGGSKNIFHDVAPATSVVTPLAAEDMEQSPSKSERGGHTPAGSRSARSGASPTLQGSRGGMSVRSGMFNVGAASPIAALAASQTRPRTSAAAITGDATRAVMAHFSAAYEERASGGDGSNPGRLDRRASEAYFRRRFVTDNLLAQSHPGSELLSRGSLAREKAAQAALEREEMLKRIQSMDDDSFRRRIGEEIGVERPKQVRPRGRMSIFHTL</sequence>
<dbReference type="GO" id="GO:0005524">
    <property type="term" value="F:ATP binding"/>
    <property type="evidence" value="ECO:0007669"/>
    <property type="project" value="InterPro"/>
</dbReference>
<dbReference type="InterPro" id="IPR000719">
    <property type="entry name" value="Prot_kinase_dom"/>
</dbReference>
<dbReference type="PANTHER" id="PTHR44167">
    <property type="entry name" value="OVARIAN-SPECIFIC SERINE/THREONINE-PROTEIN KINASE LOK-RELATED"/>
    <property type="match status" value="1"/>
</dbReference>
<feature type="compositionally biased region" description="Low complexity" evidence="2">
    <location>
        <begin position="1501"/>
        <end position="1511"/>
    </location>
</feature>
<dbReference type="SUPFAM" id="SSF56112">
    <property type="entry name" value="Protein kinase-like (PK-like)"/>
    <property type="match status" value="1"/>
</dbReference>
<feature type="region of interest" description="Disordered" evidence="2">
    <location>
        <begin position="681"/>
        <end position="721"/>
    </location>
</feature>
<feature type="coiled-coil region" evidence="1">
    <location>
        <begin position="908"/>
        <end position="935"/>
    </location>
</feature>
<feature type="compositionally biased region" description="Polar residues" evidence="2">
    <location>
        <begin position="1204"/>
        <end position="1213"/>
    </location>
</feature>
<feature type="region of interest" description="Disordered" evidence="2">
    <location>
        <begin position="17"/>
        <end position="68"/>
    </location>
</feature>
<feature type="compositionally biased region" description="Polar residues" evidence="2">
    <location>
        <begin position="611"/>
        <end position="623"/>
    </location>
</feature>
<evidence type="ECO:0000259" key="3">
    <source>
        <dbReference type="PROSITE" id="PS50011"/>
    </source>
</evidence>
<feature type="compositionally biased region" description="Basic and acidic residues" evidence="2">
    <location>
        <begin position="155"/>
        <end position="171"/>
    </location>
</feature>
<feature type="compositionally biased region" description="Low complexity" evidence="2">
    <location>
        <begin position="22"/>
        <end position="32"/>
    </location>
</feature>
<feature type="compositionally biased region" description="Low complexity" evidence="2">
    <location>
        <begin position="683"/>
        <end position="694"/>
    </location>
</feature>
<evidence type="ECO:0000256" key="2">
    <source>
        <dbReference type="SAM" id="MobiDB-lite"/>
    </source>
</evidence>
<accession>A0A0G4I9H8</accession>
<dbReference type="GO" id="GO:0005634">
    <property type="term" value="C:nucleus"/>
    <property type="evidence" value="ECO:0007669"/>
    <property type="project" value="TreeGrafter"/>
</dbReference>
<dbReference type="VEuPathDB" id="CryptoDB:Cvel_12278"/>
<dbReference type="EMBL" id="CDMZ01005728">
    <property type="protein sequence ID" value="CEM53813.1"/>
    <property type="molecule type" value="Genomic_DNA"/>
</dbReference>
<feature type="region of interest" description="Disordered" evidence="2">
    <location>
        <begin position="134"/>
        <end position="173"/>
    </location>
</feature>
<dbReference type="Pfam" id="PF00069">
    <property type="entry name" value="Pkinase"/>
    <property type="match status" value="1"/>
</dbReference>
<dbReference type="PANTHER" id="PTHR44167:SF24">
    <property type="entry name" value="SERINE_THREONINE-PROTEIN KINASE CHK2"/>
    <property type="match status" value="1"/>
</dbReference>
<keyword evidence="1" id="KW-0175">Coiled coil</keyword>
<proteinExistence type="predicted"/>
<feature type="region of interest" description="Disordered" evidence="2">
    <location>
        <begin position="1183"/>
        <end position="1213"/>
    </location>
</feature>
<feature type="domain" description="Protein kinase" evidence="3">
    <location>
        <begin position="1"/>
        <end position="436"/>
    </location>
</feature>
<organism evidence="4">
    <name type="scientific">Chromera velia CCMP2878</name>
    <dbReference type="NCBI Taxonomy" id="1169474"/>
    <lineage>
        <taxon>Eukaryota</taxon>
        <taxon>Sar</taxon>
        <taxon>Alveolata</taxon>
        <taxon>Colpodellida</taxon>
        <taxon>Chromeraceae</taxon>
        <taxon>Chromera</taxon>
    </lineage>
</organism>
<name>A0A0G4I9H8_9ALVE</name>
<dbReference type="PROSITE" id="PS50011">
    <property type="entry name" value="PROTEIN_KINASE_DOM"/>
    <property type="match status" value="1"/>
</dbReference>
<reference evidence="4" key="1">
    <citation type="submission" date="2014-11" db="EMBL/GenBank/DDBJ databases">
        <authorList>
            <person name="Otto D Thomas"/>
            <person name="Naeem Raeece"/>
        </authorList>
    </citation>
    <scope>NUCLEOTIDE SEQUENCE</scope>
</reference>
<protein>
    <recommendedName>
        <fullName evidence="3">Protein kinase domain-containing protein</fullName>
    </recommendedName>
</protein>
<dbReference type="GO" id="GO:0005737">
    <property type="term" value="C:cytoplasm"/>
    <property type="evidence" value="ECO:0007669"/>
    <property type="project" value="TreeGrafter"/>
</dbReference>
<dbReference type="GO" id="GO:0044773">
    <property type="term" value="P:mitotic DNA damage checkpoint signaling"/>
    <property type="evidence" value="ECO:0007669"/>
    <property type="project" value="TreeGrafter"/>
</dbReference>
<feature type="region of interest" description="Disordered" evidence="2">
    <location>
        <begin position="1484"/>
        <end position="1522"/>
    </location>
</feature>